<evidence type="ECO:0000259" key="2">
    <source>
        <dbReference type="Pfam" id="PF25043"/>
    </source>
</evidence>
<dbReference type="Pfam" id="PF11443">
    <property type="entry name" value="DUF2828"/>
    <property type="match status" value="2"/>
</dbReference>
<dbReference type="Gene3D" id="3.40.50.410">
    <property type="entry name" value="von Willebrand factor, type A domain"/>
    <property type="match status" value="1"/>
</dbReference>
<evidence type="ECO:0008006" key="4">
    <source>
        <dbReference type="Google" id="ProtNLM"/>
    </source>
</evidence>
<gene>
    <name evidence="3" type="ORF">ALAG00032_LOCUS5096</name>
</gene>
<feature type="domain" description="DUF2828" evidence="1">
    <location>
        <begin position="73"/>
        <end position="127"/>
    </location>
</feature>
<evidence type="ECO:0000313" key="3">
    <source>
        <dbReference type="EMBL" id="CAE0364355.1"/>
    </source>
</evidence>
<proteinExistence type="predicted"/>
<dbReference type="InterPro" id="IPR058580">
    <property type="entry name" value="DUF2828"/>
</dbReference>
<evidence type="ECO:0000259" key="1">
    <source>
        <dbReference type="Pfam" id="PF11443"/>
    </source>
</evidence>
<accession>A0A7S3JUV8</accession>
<organism evidence="3">
    <name type="scientific">Aureoumbra lagunensis</name>
    <dbReference type="NCBI Taxonomy" id="44058"/>
    <lineage>
        <taxon>Eukaryota</taxon>
        <taxon>Sar</taxon>
        <taxon>Stramenopiles</taxon>
        <taxon>Ochrophyta</taxon>
        <taxon>Pelagophyceae</taxon>
        <taxon>Pelagomonadales</taxon>
        <taxon>Aureoumbra</taxon>
    </lineage>
</organism>
<dbReference type="SUPFAM" id="SSF53300">
    <property type="entry name" value="vWA-like"/>
    <property type="match status" value="1"/>
</dbReference>
<feature type="domain" description="DUF2828" evidence="1">
    <location>
        <begin position="155"/>
        <end position="251"/>
    </location>
</feature>
<dbReference type="InterPro" id="IPR036465">
    <property type="entry name" value="vWFA_dom_sf"/>
</dbReference>
<dbReference type="Pfam" id="PF25043">
    <property type="entry name" value="DUF7788"/>
    <property type="match status" value="1"/>
</dbReference>
<name>A0A7S3JUV8_9STRA</name>
<feature type="domain" description="DUF7788" evidence="2">
    <location>
        <begin position="354"/>
        <end position="573"/>
    </location>
</feature>
<protein>
    <recommendedName>
        <fullName evidence="4">TROVE domain-containing protein</fullName>
    </recommendedName>
</protein>
<reference evidence="3" key="1">
    <citation type="submission" date="2021-01" db="EMBL/GenBank/DDBJ databases">
        <authorList>
            <person name="Corre E."/>
            <person name="Pelletier E."/>
            <person name="Niang G."/>
            <person name="Scheremetjew M."/>
            <person name="Finn R."/>
            <person name="Kale V."/>
            <person name="Holt S."/>
            <person name="Cochrane G."/>
            <person name="Meng A."/>
            <person name="Brown T."/>
            <person name="Cohen L."/>
        </authorList>
    </citation>
    <scope>NUCLEOTIDE SEQUENCE</scope>
    <source>
        <strain evidence="3">CCMP1510</strain>
    </source>
</reference>
<dbReference type="InterPro" id="IPR011205">
    <property type="entry name" value="UCP015417_vWA"/>
</dbReference>
<dbReference type="AlphaFoldDB" id="A0A7S3JUV8"/>
<dbReference type="InterPro" id="IPR056690">
    <property type="entry name" value="DUF7788"/>
</dbReference>
<sequence>MAFVQAMDDSTVEKMMLGENGSPEYTAAGVGDARVALFAGCVRNSYNLDSLYNSVIDLAKRTNDINVWVDLMTLIFHTRDCRGGKGERELFYRLFFLLYREFPKITLELLEKIPEYGYWKDLVNIWDQVELQPSAVRENAESIRTAIVKLMAKQLLLDSVNDDLKKLSLCAKYAPRENKKFSKLAKALAHEIYPNDTNHRQKYRQLIVSLNTKLSTTEIKMCGKRWREISISSVPSLCLAKTRKAFLNEKLKRQKPLTGELAVTGDRYPDDEDRVECRQNLRDAVIKKKSIKGSQLFPHQLVHTIIKQHRSTSTLEDDVMNAQWQNLIASVRESFAQVNDSDIANEKKIDLGNLVALVDVSGSMYGQPLEVAIAMGLVVAELAAPAFQNRVLTFESTPRWHRIESHHNLPEKVRALMRMPWGGSTNFAAALEMILESSIKHKLKSDQIPDLIVFSDMQFDSANHGQGKWETHYERLVRRFAQAGIAAHGEPWQVPTITFWNLRATRHGAAYMAESDRIGVRLLSGFSTSLLKLLLDGSSLEEESEIEVVDDQGNVTTTKTNGPTPYSTMRKAIDDSRYDPIRLVLAVSQEEPFKTYHFQPTQQNNDADNDLIFVENDIDEISTSTNNLS</sequence>
<dbReference type="PANTHER" id="PTHR31373:SF27">
    <property type="entry name" value="TROVE DOMAIN-CONTAINING PROTEIN"/>
    <property type="match status" value="1"/>
</dbReference>
<dbReference type="EMBL" id="HBIJ01007236">
    <property type="protein sequence ID" value="CAE0364355.1"/>
    <property type="molecule type" value="Transcribed_RNA"/>
</dbReference>
<dbReference type="PANTHER" id="PTHR31373">
    <property type="entry name" value="OS06G0652100 PROTEIN"/>
    <property type="match status" value="1"/>
</dbReference>